<evidence type="ECO:0000313" key="3">
    <source>
        <dbReference type="Proteomes" id="UP000008827"/>
    </source>
</evidence>
<gene>
    <name evidence="1" type="ORF">GLYMA_09G086500</name>
</gene>
<dbReference type="PANTHER" id="PTHR31790:SF526">
    <property type="entry name" value="OS12G0618150 PROTEIN"/>
    <property type="match status" value="1"/>
</dbReference>
<reference evidence="2" key="2">
    <citation type="submission" date="2018-02" db="UniProtKB">
        <authorList>
            <consortium name="EnsemblPlants"/>
        </authorList>
    </citation>
    <scope>IDENTIFICATION</scope>
    <source>
        <strain evidence="2">Williams 82</strain>
    </source>
</reference>
<evidence type="ECO:0008006" key="4">
    <source>
        <dbReference type="Google" id="ProtNLM"/>
    </source>
</evidence>
<evidence type="ECO:0000313" key="2">
    <source>
        <dbReference type="EnsemblPlants" id="KRH37748"/>
    </source>
</evidence>
<dbReference type="EnsemblPlants" id="KRH37748">
    <property type="protein sequence ID" value="KRH37748"/>
    <property type="gene ID" value="GLYMA_09G086500"/>
</dbReference>
<protein>
    <recommendedName>
        <fullName evidence="4">F-box associated domain-containing protein</fullName>
    </recommendedName>
</protein>
<reference evidence="1 2" key="1">
    <citation type="journal article" date="2010" name="Nature">
        <title>Genome sequence of the palaeopolyploid soybean.</title>
        <authorList>
            <person name="Schmutz J."/>
            <person name="Cannon S.B."/>
            <person name="Schlueter J."/>
            <person name="Ma J."/>
            <person name="Mitros T."/>
            <person name="Nelson W."/>
            <person name="Hyten D.L."/>
            <person name="Song Q."/>
            <person name="Thelen J.J."/>
            <person name="Cheng J."/>
            <person name="Xu D."/>
            <person name="Hellsten U."/>
            <person name="May G.D."/>
            <person name="Yu Y."/>
            <person name="Sakurai T."/>
            <person name="Umezawa T."/>
            <person name="Bhattacharyya M.K."/>
            <person name="Sandhu D."/>
            <person name="Valliyodan B."/>
            <person name="Lindquist E."/>
            <person name="Peto M."/>
            <person name="Grant D."/>
            <person name="Shu S."/>
            <person name="Goodstein D."/>
            <person name="Barry K."/>
            <person name="Futrell-Griggs M."/>
            <person name="Abernathy B."/>
            <person name="Du J."/>
            <person name="Tian Z."/>
            <person name="Zhu L."/>
            <person name="Gill N."/>
            <person name="Joshi T."/>
            <person name="Libault M."/>
            <person name="Sethuraman A."/>
            <person name="Zhang X.-C."/>
            <person name="Shinozaki K."/>
            <person name="Nguyen H.T."/>
            <person name="Wing R.A."/>
            <person name="Cregan P."/>
            <person name="Specht J."/>
            <person name="Grimwood J."/>
            <person name="Rokhsar D."/>
            <person name="Stacey G."/>
            <person name="Shoemaker R.C."/>
            <person name="Jackson S.A."/>
        </authorList>
    </citation>
    <scope>NUCLEOTIDE SEQUENCE [LARGE SCALE GENOMIC DNA]</scope>
    <source>
        <strain evidence="2">cv. Williams 82</strain>
        <tissue evidence="1">Callus</tissue>
    </source>
</reference>
<sequence>MAEILLRLPVRSVSRFKCVSSVLCTLSLRQIQKELNHRYVCGIAYDSSMDDYVLVIVQFSKHRGQQSWRGFRLEGSLLNGTLHWLLHNDDDNCSKIIAFDVIKRKLSEIPLPFYDFFNLRSKLNLLMAEVWMMKEYKVQSSWTKSLLFSIDPLSHFSPICFTKNGQIFGIGCFWKINET</sequence>
<dbReference type="EMBL" id="CM000842">
    <property type="protein sequence ID" value="KRH37748.1"/>
    <property type="molecule type" value="Genomic_DNA"/>
</dbReference>
<dbReference type="OrthoDB" id="1421203at2759"/>
<organism evidence="1">
    <name type="scientific">Glycine max</name>
    <name type="common">Soybean</name>
    <name type="synonym">Glycine hispida</name>
    <dbReference type="NCBI Taxonomy" id="3847"/>
    <lineage>
        <taxon>Eukaryota</taxon>
        <taxon>Viridiplantae</taxon>
        <taxon>Streptophyta</taxon>
        <taxon>Embryophyta</taxon>
        <taxon>Tracheophyta</taxon>
        <taxon>Spermatophyta</taxon>
        <taxon>Magnoliopsida</taxon>
        <taxon>eudicotyledons</taxon>
        <taxon>Gunneridae</taxon>
        <taxon>Pentapetalae</taxon>
        <taxon>rosids</taxon>
        <taxon>fabids</taxon>
        <taxon>Fabales</taxon>
        <taxon>Fabaceae</taxon>
        <taxon>Papilionoideae</taxon>
        <taxon>50 kb inversion clade</taxon>
        <taxon>NPAAA clade</taxon>
        <taxon>indigoferoid/millettioid clade</taxon>
        <taxon>Phaseoleae</taxon>
        <taxon>Glycine</taxon>
        <taxon>Glycine subgen. Soja</taxon>
    </lineage>
</organism>
<dbReference type="InParanoid" id="A0A0R0IES1"/>
<dbReference type="Proteomes" id="UP000008827">
    <property type="component" value="Chromosome 9"/>
</dbReference>
<dbReference type="InterPro" id="IPR052361">
    <property type="entry name" value="F-box_domain"/>
</dbReference>
<name>A0A0R0IES1_SOYBN</name>
<accession>A0A0R0IES1</accession>
<reference evidence="1" key="3">
    <citation type="submission" date="2018-07" db="EMBL/GenBank/DDBJ databases">
        <title>WGS assembly of Glycine max.</title>
        <authorList>
            <person name="Schmutz J."/>
            <person name="Cannon S."/>
            <person name="Schlueter J."/>
            <person name="Ma J."/>
            <person name="Mitros T."/>
            <person name="Nelson W."/>
            <person name="Hyten D."/>
            <person name="Song Q."/>
            <person name="Thelen J."/>
            <person name="Cheng J."/>
            <person name="Xu D."/>
            <person name="Hellsten U."/>
            <person name="May G."/>
            <person name="Yu Y."/>
            <person name="Sakurai T."/>
            <person name="Umezawa T."/>
            <person name="Bhattacharyya M."/>
            <person name="Sandhu D."/>
            <person name="Valliyodan B."/>
            <person name="Lindquist E."/>
            <person name="Peto M."/>
            <person name="Grant D."/>
            <person name="Shu S."/>
            <person name="Goodstein D."/>
            <person name="Barry K."/>
            <person name="Futrell-Griggs M."/>
            <person name="Abernathy B."/>
            <person name="Du J."/>
            <person name="Tian Z."/>
            <person name="Zhu L."/>
            <person name="Gill N."/>
            <person name="Joshi T."/>
            <person name="Libault M."/>
            <person name="Sethuraman A."/>
            <person name="Zhang X."/>
            <person name="Shinozaki K."/>
            <person name="Nguyen H."/>
            <person name="Wing R."/>
            <person name="Cregan P."/>
            <person name="Specht J."/>
            <person name="Grimwood J."/>
            <person name="Rokhsar D."/>
            <person name="Stacey G."/>
            <person name="Shoemaker R."/>
            <person name="Jackson S."/>
        </authorList>
    </citation>
    <scope>NUCLEOTIDE SEQUENCE</scope>
    <source>
        <tissue evidence="1">Callus</tissue>
    </source>
</reference>
<dbReference type="Gramene" id="KRH37748">
    <property type="protein sequence ID" value="KRH37748"/>
    <property type="gene ID" value="GLYMA_09G086500"/>
</dbReference>
<keyword evidence="3" id="KW-1185">Reference proteome</keyword>
<proteinExistence type="predicted"/>
<dbReference type="AlphaFoldDB" id="A0A0R0IES1"/>
<dbReference type="PANTHER" id="PTHR31790">
    <property type="entry name" value="OS02G0783600 PROTEIN"/>
    <property type="match status" value="1"/>
</dbReference>
<evidence type="ECO:0000313" key="1">
    <source>
        <dbReference type="EMBL" id="KRH37748.1"/>
    </source>
</evidence>